<comment type="similarity">
    <text evidence="12">Belongs to the Sp1 C2H2-type zinc-finger protein family.</text>
</comment>
<dbReference type="SMART" id="SM00355">
    <property type="entry name" value="ZnF_C2H2"/>
    <property type="match status" value="3"/>
</dbReference>
<name>A0A8C3QAY2_GEOPR</name>
<protein>
    <recommendedName>
        <fullName evidence="14">Transcription factor Sp2</fullName>
    </recommendedName>
</protein>
<keyword evidence="5" id="KW-0863">Zinc-finger</keyword>
<evidence type="ECO:0000256" key="14">
    <source>
        <dbReference type="ARBA" id="ARBA00067537"/>
    </source>
</evidence>
<dbReference type="CDD" id="cd22540">
    <property type="entry name" value="SP2_N"/>
    <property type="match status" value="1"/>
</dbReference>
<feature type="domain" description="C2H2-type" evidence="17">
    <location>
        <begin position="628"/>
        <end position="657"/>
    </location>
</feature>
<dbReference type="FunFam" id="3.30.160.60:FF:000014">
    <property type="entry name" value="Transcription factor Sp3"/>
    <property type="match status" value="1"/>
</dbReference>
<evidence type="ECO:0000256" key="6">
    <source>
        <dbReference type="ARBA" id="ARBA00022833"/>
    </source>
</evidence>
<dbReference type="GO" id="GO:0000981">
    <property type="term" value="F:DNA-binding transcription factor activity, RNA polymerase II-specific"/>
    <property type="evidence" value="ECO:0007669"/>
    <property type="project" value="TreeGrafter"/>
</dbReference>
<evidence type="ECO:0000256" key="11">
    <source>
        <dbReference type="ARBA" id="ARBA00023242"/>
    </source>
</evidence>
<evidence type="ECO:0000256" key="16">
    <source>
        <dbReference type="SAM" id="SignalP"/>
    </source>
</evidence>
<keyword evidence="8" id="KW-0238">DNA-binding</keyword>
<reference evidence="18" key="2">
    <citation type="submission" date="2025-08" db="UniProtKB">
        <authorList>
            <consortium name="Ensembl"/>
        </authorList>
    </citation>
    <scope>IDENTIFICATION</scope>
</reference>
<dbReference type="PANTHER" id="PTHR23235">
    <property type="entry name" value="KRUEPPEL-LIKE TRANSCRIPTION FACTOR"/>
    <property type="match status" value="1"/>
</dbReference>
<dbReference type="InterPro" id="IPR036236">
    <property type="entry name" value="Znf_C2H2_sf"/>
</dbReference>
<dbReference type="GO" id="GO:0000978">
    <property type="term" value="F:RNA polymerase II cis-regulatory region sequence-specific DNA binding"/>
    <property type="evidence" value="ECO:0007669"/>
    <property type="project" value="TreeGrafter"/>
</dbReference>
<evidence type="ECO:0000256" key="3">
    <source>
        <dbReference type="ARBA" id="ARBA00022723"/>
    </source>
</evidence>
<dbReference type="Proteomes" id="UP000694382">
    <property type="component" value="Chromosome 27"/>
</dbReference>
<evidence type="ECO:0000256" key="8">
    <source>
        <dbReference type="ARBA" id="ARBA00023125"/>
    </source>
</evidence>
<reference evidence="18" key="3">
    <citation type="submission" date="2025-09" db="UniProtKB">
        <authorList>
            <consortium name="Ensembl"/>
        </authorList>
    </citation>
    <scope>IDENTIFICATION</scope>
</reference>
<evidence type="ECO:0000256" key="12">
    <source>
        <dbReference type="ARBA" id="ARBA00038409"/>
    </source>
</evidence>
<evidence type="ECO:0000313" key="18">
    <source>
        <dbReference type="Ensembl" id="ENSCPVP00000015351.2"/>
    </source>
</evidence>
<dbReference type="Pfam" id="PF00096">
    <property type="entry name" value="zf-C2H2"/>
    <property type="match status" value="3"/>
</dbReference>
<accession>A0A8C3QAY2</accession>
<evidence type="ECO:0000259" key="17">
    <source>
        <dbReference type="PROSITE" id="PS50157"/>
    </source>
</evidence>
<feature type="chain" id="PRO_5043893623" description="Transcription factor Sp2" evidence="16">
    <location>
        <begin position="19"/>
        <end position="716"/>
    </location>
</feature>
<feature type="region of interest" description="Disordered" evidence="15">
    <location>
        <begin position="336"/>
        <end position="370"/>
    </location>
</feature>
<feature type="region of interest" description="Disordered" evidence="15">
    <location>
        <begin position="489"/>
        <end position="517"/>
    </location>
</feature>
<keyword evidence="11" id="KW-0539">Nucleus</keyword>
<evidence type="ECO:0000256" key="10">
    <source>
        <dbReference type="ARBA" id="ARBA00023163"/>
    </source>
</evidence>
<evidence type="ECO:0000256" key="4">
    <source>
        <dbReference type="ARBA" id="ARBA00022737"/>
    </source>
</evidence>
<evidence type="ECO:0000256" key="2">
    <source>
        <dbReference type="ARBA" id="ARBA00022553"/>
    </source>
</evidence>
<keyword evidence="7" id="KW-0805">Transcription regulation</keyword>
<keyword evidence="6" id="KW-0862">Zinc</keyword>
<proteinExistence type="inferred from homology"/>
<comment type="function">
    <text evidence="13">Binds to GC box promoters elements and selectively activates mRNA synthesis from genes that contain functional recognition sites.</text>
</comment>
<keyword evidence="3" id="KW-0479">Metal-binding</keyword>
<evidence type="ECO:0000256" key="5">
    <source>
        <dbReference type="ARBA" id="ARBA00022771"/>
    </source>
</evidence>
<dbReference type="Ensembl" id="ENSCPVT00000016029.2">
    <property type="protein sequence ID" value="ENSCPVP00000015351.2"/>
    <property type="gene ID" value="ENSCPVG00000011247.2"/>
</dbReference>
<dbReference type="GO" id="GO:0008270">
    <property type="term" value="F:zinc ion binding"/>
    <property type="evidence" value="ECO:0007669"/>
    <property type="project" value="UniProtKB-KW"/>
</dbReference>
<keyword evidence="10" id="KW-0804">Transcription</keyword>
<dbReference type="SUPFAM" id="SSF57667">
    <property type="entry name" value="beta-beta-alpha zinc fingers"/>
    <property type="match status" value="2"/>
</dbReference>
<feature type="compositionally biased region" description="Low complexity" evidence="15">
    <location>
        <begin position="293"/>
        <end position="310"/>
    </location>
</feature>
<keyword evidence="2" id="KW-0597">Phosphoprotein</keyword>
<dbReference type="FunFam" id="3.30.160.60:FF:000421">
    <property type="entry name" value="Sp2 transcription factor"/>
    <property type="match status" value="1"/>
</dbReference>
<dbReference type="Gene3D" id="3.30.160.60">
    <property type="entry name" value="Classic Zinc Finger"/>
    <property type="match status" value="3"/>
</dbReference>
<dbReference type="GO" id="GO:0005634">
    <property type="term" value="C:nucleus"/>
    <property type="evidence" value="ECO:0007669"/>
    <property type="project" value="UniProtKB-SubCell"/>
</dbReference>
<evidence type="ECO:0000256" key="7">
    <source>
        <dbReference type="ARBA" id="ARBA00023015"/>
    </source>
</evidence>
<dbReference type="AlphaFoldDB" id="A0A8C3QAY2"/>
<evidence type="ECO:0000256" key="9">
    <source>
        <dbReference type="ARBA" id="ARBA00023159"/>
    </source>
</evidence>
<keyword evidence="19" id="KW-1185">Reference proteome</keyword>
<keyword evidence="16" id="KW-0732">Signal</keyword>
<evidence type="ECO:0000256" key="15">
    <source>
        <dbReference type="SAM" id="MobiDB-lite"/>
    </source>
</evidence>
<evidence type="ECO:0000256" key="1">
    <source>
        <dbReference type="ARBA" id="ARBA00004123"/>
    </source>
</evidence>
<accession>A0A8U8BE73</accession>
<comment type="subcellular location">
    <subcellularLocation>
        <location evidence="1">Nucleus</location>
    </subcellularLocation>
</comment>
<sequence>MATGWACAHWLSMMSIRALHYYWFSAAVRHLRAPRPLAEPSLHHAPYCSAQLPINFSPSSDWPPLHHLTAHWPDRKTAGRRLAQTPSVGGRSRAVPGGGRWRRERVGAAAAPGRPRDSAAWLPRLLSAPASTCSPPAAAHRTRSPPRWRCWQPHAARSVPLAVEAAAAPPAPPQPAPRKLVPIKPAPLPLGSAKSGIGILSSKGSLFQLQGSQVGASYPGGQLVFAIQNAAVLSKASRSSSSSSCSSSSSSSSSNIQYQAVPQLQPSGAQTIQVQPNQIQIIPGTSQAILTPSSSSSSSHKPVPIKPAPAQKAAAAGGVVKLPGAANVALSLPPALVSPEGGGQPPLLTDSPSKGGKKPRKKAPSPGQPAAVAVAEQVETVLIETTAENIIQAGSNLLIVQSPGSGQPAVVQQVQVVQPKQEPQVVQIPQQALRVVQAASATLPTVPQKSSHNFQIQAAEPVPTQVYFKTPSGELQTVLLQEASSIPLPAGASCGSPGTGPGPARRPAPRKERPLPKIAPAGGILSLSAAQLAAAAQAMQTININGVQVQGVPVTITSSAGQQQLTVQNVSGNNVTISGLSPTQIQLQMEQALSGDMQPGEKRRRMACTCPNCKDGDKRPGDGGKKKHICHIPECGRTFRKTSLLRAHVRLHTGERPFVCNWVFCGKRFTRSDELQRHARTHTGDKRFECAQCQKRFMRSDHLTKHYKTHLVTKNL</sequence>
<organism evidence="18 19">
    <name type="scientific">Geospiza parvula</name>
    <name type="common">Small tree-finch</name>
    <name type="synonym">Camarhynchus parvulus</name>
    <dbReference type="NCBI Taxonomy" id="87175"/>
    <lineage>
        <taxon>Eukaryota</taxon>
        <taxon>Metazoa</taxon>
        <taxon>Chordata</taxon>
        <taxon>Craniata</taxon>
        <taxon>Vertebrata</taxon>
        <taxon>Euteleostomi</taxon>
        <taxon>Archelosauria</taxon>
        <taxon>Archosauria</taxon>
        <taxon>Dinosauria</taxon>
        <taxon>Saurischia</taxon>
        <taxon>Theropoda</taxon>
        <taxon>Coelurosauria</taxon>
        <taxon>Aves</taxon>
        <taxon>Neognathae</taxon>
        <taxon>Neoaves</taxon>
        <taxon>Telluraves</taxon>
        <taxon>Australaves</taxon>
        <taxon>Passeriformes</taxon>
        <taxon>Thraupidae</taxon>
        <taxon>Camarhynchus</taxon>
    </lineage>
</organism>
<dbReference type="PROSITE" id="PS50157">
    <property type="entry name" value="ZINC_FINGER_C2H2_2"/>
    <property type="match status" value="3"/>
</dbReference>
<dbReference type="InterPro" id="IPR013087">
    <property type="entry name" value="Znf_C2H2_type"/>
</dbReference>
<keyword evidence="4" id="KW-0677">Repeat</keyword>
<feature type="signal peptide" evidence="16">
    <location>
        <begin position="1"/>
        <end position="18"/>
    </location>
</feature>
<evidence type="ECO:0000256" key="13">
    <source>
        <dbReference type="ARBA" id="ARBA00056082"/>
    </source>
</evidence>
<evidence type="ECO:0000313" key="19">
    <source>
        <dbReference type="Proteomes" id="UP000694382"/>
    </source>
</evidence>
<feature type="domain" description="C2H2-type" evidence="17">
    <location>
        <begin position="688"/>
        <end position="715"/>
    </location>
</feature>
<dbReference type="PANTHER" id="PTHR23235:SF1">
    <property type="entry name" value="TRANSCRIPTION FACTOR SP2"/>
    <property type="match status" value="1"/>
</dbReference>
<feature type="domain" description="C2H2-type" evidence="17">
    <location>
        <begin position="658"/>
        <end position="687"/>
    </location>
</feature>
<keyword evidence="9" id="KW-0010">Activator</keyword>
<feature type="region of interest" description="Disordered" evidence="15">
    <location>
        <begin position="288"/>
        <end position="310"/>
    </location>
</feature>
<reference evidence="18" key="1">
    <citation type="submission" date="2020-02" db="EMBL/GenBank/DDBJ databases">
        <authorList>
            <person name="Enbody D E."/>
            <person name="Pettersson E M."/>
        </authorList>
    </citation>
    <scope>NUCLEOTIDE SEQUENCE [LARGE SCALE GENOMIC DNA]</scope>
</reference>
<dbReference type="PROSITE" id="PS00028">
    <property type="entry name" value="ZINC_FINGER_C2H2_1"/>
    <property type="match status" value="3"/>
</dbReference>
<dbReference type="FunFam" id="3.30.160.60:FF:000455">
    <property type="entry name" value="Transcription factor Sp2"/>
    <property type="match status" value="1"/>
</dbReference>